<evidence type="ECO:0008006" key="3">
    <source>
        <dbReference type="Google" id="ProtNLM"/>
    </source>
</evidence>
<gene>
    <name evidence="1" type="ORF">H8R27_05410</name>
</gene>
<protein>
    <recommendedName>
        <fullName evidence="3">YolD-like family protein</fullName>
    </recommendedName>
</protein>
<evidence type="ECO:0000313" key="2">
    <source>
        <dbReference type="Proteomes" id="UP000605990"/>
    </source>
</evidence>
<organism evidence="1 2">
    <name type="scientific">Flavobacterium bernardetii</name>
    <dbReference type="NCBI Taxonomy" id="2813823"/>
    <lineage>
        <taxon>Bacteria</taxon>
        <taxon>Pseudomonadati</taxon>
        <taxon>Bacteroidota</taxon>
        <taxon>Flavobacteriia</taxon>
        <taxon>Flavobacteriales</taxon>
        <taxon>Flavobacteriaceae</taxon>
        <taxon>Flavobacterium</taxon>
    </lineage>
</organism>
<proteinExistence type="predicted"/>
<name>A0ABR7IXE0_9FLAO</name>
<comment type="caution">
    <text evidence="1">The sequence shown here is derived from an EMBL/GenBank/DDBJ whole genome shotgun (WGS) entry which is preliminary data.</text>
</comment>
<evidence type="ECO:0000313" key="1">
    <source>
        <dbReference type="EMBL" id="MBC5834319.1"/>
    </source>
</evidence>
<keyword evidence="2" id="KW-1185">Reference proteome</keyword>
<sequence>MMSDFQLIEKEEVASLKFPHKDVMSDRDDVIQRKSDLERALTLGNLEHLKIKIFFEDESSKRVTETTVWGITADEVILKKGVIIPINRIHKII</sequence>
<accession>A0ABR7IXE0</accession>
<reference evidence="1 2" key="1">
    <citation type="submission" date="2020-08" db="EMBL/GenBank/DDBJ databases">
        <title>Description of novel Flavobacterium F-408 isolate.</title>
        <authorList>
            <person name="Saticioglu I.B."/>
            <person name="Duman M."/>
            <person name="Altun S."/>
        </authorList>
    </citation>
    <scope>NUCLEOTIDE SEQUENCE [LARGE SCALE GENOMIC DNA]</scope>
    <source>
        <strain evidence="1 2">F-408</strain>
    </source>
</reference>
<dbReference type="Proteomes" id="UP000605990">
    <property type="component" value="Unassembled WGS sequence"/>
</dbReference>
<dbReference type="EMBL" id="JACRUN010000002">
    <property type="protein sequence ID" value="MBC5834319.1"/>
    <property type="molecule type" value="Genomic_DNA"/>
</dbReference>